<dbReference type="AlphaFoldDB" id="A0A3Q0G7F8"/>
<sequence length="219" mass="25211">MSPDLEMRPRDFSHKSVDLTESLRKFRDKLPSNLGKGRQEPQGSFAKVTMTLDPDTANPNLILSADRRSMRWGDAQQDLPDNPERFDTCPCLLGCKEITSGRHYWEVEVEEKGNWAVGIATAFVKRKDWIHRNPEGGIWALEKWRNHLKALTIPETHLPLCQFPQRIRVSLDHQGGQVSFFDASNDALIFTFPQTSFTGQRLLPWFWLYGSKSELRICP</sequence>
<dbReference type="GeneID" id="106721984"/>
<dbReference type="Proteomes" id="UP000189705">
    <property type="component" value="Unplaced"/>
</dbReference>
<dbReference type="InterPro" id="IPR003877">
    <property type="entry name" value="SPRY_dom"/>
</dbReference>
<protein>
    <submittedName>
        <fullName evidence="3">Zinc finger protein RFP-like isoform X2</fullName>
    </submittedName>
</protein>
<dbReference type="FunFam" id="2.60.120.920:FF:000004">
    <property type="entry name" value="Butyrophilin subfamily 1 member A1"/>
    <property type="match status" value="1"/>
</dbReference>
<dbReference type="SMART" id="SM00589">
    <property type="entry name" value="PRY"/>
    <property type="match status" value="1"/>
</dbReference>
<dbReference type="PROSITE" id="PS50188">
    <property type="entry name" value="B302_SPRY"/>
    <property type="match status" value="1"/>
</dbReference>
<dbReference type="Pfam" id="PF13765">
    <property type="entry name" value="PRY"/>
    <property type="match status" value="1"/>
</dbReference>
<dbReference type="InterPro" id="IPR013320">
    <property type="entry name" value="ConA-like_dom_sf"/>
</dbReference>
<keyword evidence="2" id="KW-1185">Reference proteome</keyword>
<name>A0A3Q0G7F8_ALLSI</name>
<evidence type="ECO:0000259" key="1">
    <source>
        <dbReference type="PROSITE" id="PS50188"/>
    </source>
</evidence>
<dbReference type="SUPFAM" id="SSF49899">
    <property type="entry name" value="Concanavalin A-like lectins/glucanases"/>
    <property type="match status" value="1"/>
</dbReference>
<dbReference type="InterPro" id="IPR001870">
    <property type="entry name" value="B30.2/SPRY"/>
</dbReference>
<dbReference type="InterPro" id="IPR043136">
    <property type="entry name" value="B30.2/SPRY_sf"/>
</dbReference>
<proteinExistence type="predicted"/>
<accession>A0A3Q0G7F8</accession>
<feature type="domain" description="B30.2/SPRY" evidence="1">
    <location>
        <begin position="30"/>
        <end position="219"/>
    </location>
</feature>
<evidence type="ECO:0000313" key="3">
    <source>
        <dbReference type="RefSeq" id="XP_025055601.1"/>
    </source>
</evidence>
<dbReference type="CDD" id="cd12888">
    <property type="entry name" value="SPRY_PRY_TRIM7_like"/>
    <property type="match status" value="1"/>
</dbReference>
<evidence type="ECO:0000313" key="2">
    <source>
        <dbReference type="Proteomes" id="UP000189705"/>
    </source>
</evidence>
<dbReference type="PRINTS" id="PR01407">
    <property type="entry name" value="BUTYPHLNCDUF"/>
</dbReference>
<dbReference type="Pfam" id="PF00622">
    <property type="entry name" value="SPRY"/>
    <property type="match status" value="1"/>
</dbReference>
<reference evidence="3" key="1">
    <citation type="submission" date="2025-08" db="UniProtKB">
        <authorList>
            <consortium name="RefSeq"/>
        </authorList>
    </citation>
    <scope>IDENTIFICATION</scope>
</reference>
<gene>
    <name evidence="3" type="primary">LOC106721984</name>
</gene>
<dbReference type="InterPro" id="IPR050143">
    <property type="entry name" value="TRIM/RBCC"/>
</dbReference>
<dbReference type="PANTHER" id="PTHR24103">
    <property type="entry name" value="E3 UBIQUITIN-PROTEIN LIGASE TRIM"/>
    <property type="match status" value="1"/>
</dbReference>
<organism evidence="2 3">
    <name type="scientific">Alligator sinensis</name>
    <name type="common">Chinese alligator</name>
    <dbReference type="NCBI Taxonomy" id="38654"/>
    <lineage>
        <taxon>Eukaryota</taxon>
        <taxon>Metazoa</taxon>
        <taxon>Chordata</taxon>
        <taxon>Craniata</taxon>
        <taxon>Vertebrata</taxon>
        <taxon>Euteleostomi</taxon>
        <taxon>Archelosauria</taxon>
        <taxon>Archosauria</taxon>
        <taxon>Crocodylia</taxon>
        <taxon>Alligatoridae</taxon>
        <taxon>Alligatorinae</taxon>
        <taxon>Alligator</taxon>
    </lineage>
</organism>
<dbReference type="RefSeq" id="XP_025055601.1">
    <property type="nucleotide sequence ID" value="XM_025199816.1"/>
</dbReference>
<dbReference type="Gene3D" id="2.60.120.920">
    <property type="match status" value="1"/>
</dbReference>
<dbReference type="SMART" id="SM00449">
    <property type="entry name" value="SPRY"/>
    <property type="match status" value="1"/>
</dbReference>
<dbReference type="InterPro" id="IPR006574">
    <property type="entry name" value="PRY"/>
</dbReference>
<dbReference type="InterPro" id="IPR003879">
    <property type="entry name" value="Butyrophylin_SPRY"/>
</dbReference>